<dbReference type="Gene3D" id="3.30.420.10">
    <property type="entry name" value="Ribonuclease H-like superfamily/Ribonuclease H"/>
    <property type="match status" value="1"/>
</dbReference>
<proteinExistence type="predicted"/>
<evidence type="ECO:0008006" key="4">
    <source>
        <dbReference type="Google" id="ProtNLM"/>
    </source>
</evidence>
<feature type="region of interest" description="Disordered" evidence="1">
    <location>
        <begin position="1"/>
        <end position="39"/>
    </location>
</feature>
<name>A0A4C1UFD3_EUMVA</name>
<dbReference type="InterPro" id="IPR036397">
    <property type="entry name" value="RNaseH_sf"/>
</dbReference>
<accession>A0A4C1UFD3</accession>
<keyword evidence="3" id="KW-1185">Reference proteome</keyword>
<protein>
    <recommendedName>
        <fullName evidence="4">Histone-lysine N-methyltransferase SETMAR</fullName>
    </recommendedName>
</protein>
<dbReference type="GO" id="GO:0003676">
    <property type="term" value="F:nucleic acid binding"/>
    <property type="evidence" value="ECO:0007669"/>
    <property type="project" value="InterPro"/>
</dbReference>
<evidence type="ECO:0000313" key="2">
    <source>
        <dbReference type="EMBL" id="GBP24827.1"/>
    </source>
</evidence>
<evidence type="ECO:0000313" key="3">
    <source>
        <dbReference type="Proteomes" id="UP000299102"/>
    </source>
</evidence>
<dbReference type="AlphaFoldDB" id="A0A4C1UFD3"/>
<dbReference type="PANTHER" id="PTHR46060:SF1">
    <property type="entry name" value="MARINER MOS1 TRANSPOSASE-LIKE PROTEIN"/>
    <property type="match status" value="1"/>
</dbReference>
<organism evidence="2 3">
    <name type="scientific">Eumeta variegata</name>
    <name type="common">Bagworm moth</name>
    <name type="synonym">Eumeta japonica</name>
    <dbReference type="NCBI Taxonomy" id="151549"/>
    <lineage>
        <taxon>Eukaryota</taxon>
        <taxon>Metazoa</taxon>
        <taxon>Ecdysozoa</taxon>
        <taxon>Arthropoda</taxon>
        <taxon>Hexapoda</taxon>
        <taxon>Insecta</taxon>
        <taxon>Pterygota</taxon>
        <taxon>Neoptera</taxon>
        <taxon>Endopterygota</taxon>
        <taxon>Lepidoptera</taxon>
        <taxon>Glossata</taxon>
        <taxon>Ditrysia</taxon>
        <taxon>Tineoidea</taxon>
        <taxon>Psychidae</taxon>
        <taxon>Oiketicinae</taxon>
        <taxon>Eumeta</taxon>
    </lineage>
</organism>
<sequence length="152" mass="17227">MASPLQFETKLQSMTRERPSSPTPKKFKASRSGGKIMGSRSWDNERSAIAMAVARDAGFEILEHLPSSSDLALSDFYLFPKLKDLKEHRFEDDETVVAALQEFFRVQDEECLEEQTLSLRTLMLPLHWLRRSPTASSIFAHRGGAKEQKIVG</sequence>
<dbReference type="PANTHER" id="PTHR46060">
    <property type="entry name" value="MARINER MOS1 TRANSPOSASE-LIKE PROTEIN"/>
    <property type="match status" value="1"/>
</dbReference>
<reference evidence="2 3" key="1">
    <citation type="journal article" date="2019" name="Commun. Biol.">
        <title>The bagworm genome reveals a unique fibroin gene that provides high tensile strength.</title>
        <authorList>
            <person name="Kono N."/>
            <person name="Nakamura H."/>
            <person name="Ohtoshi R."/>
            <person name="Tomita M."/>
            <person name="Numata K."/>
            <person name="Arakawa K."/>
        </authorList>
    </citation>
    <scope>NUCLEOTIDE SEQUENCE [LARGE SCALE GENOMIC DNA]</scope>
</reference>
<dbReference type="Proteomes" id="UP000299102">
    <property type="component" value="Unassembled WGS sequence"/>
</dbReference>
<evidence type="ECO:0000256" key="1">
    <source>
        <dbReference type="SAM" id="MobiDB-lite"/>
    </source>
</evidence>
<comment type="caution">
    <text evidence="2">The sequence shown here is derived from an EMBL/GenBank/DDBJ whole genome shotgun (WGS) entry which is preliminary data.</text>
</comment>
<dbReference type="InterPro" id="IPR052709">
    <property type="entry name" value="Transposase-MT_Hybrid"/>
</dbReference>
<gene>
    <name evidence="2" type="ORF">EVAR_14160_1</name>
</gene>
<dbReference type="EMBL" id="BGZK01000166">
    <property type="protein sequence ID" value="GBP24827.1"/>
    <property type="molecule type" value="Genomic_DNA"/>
</dbReference>